<evidence type="ECO:0000256" key="5">
    <source>
        <dbReference type="ARBA" id="ARBA00023242"/>
    </source>
</evidence>
<dbReference type="InterPro" id="IPR045239">
    <property type="entry name" value="bHLH95_bHLH"/>
</dbReference>
<evidence type="ECO:0000256" key="2">
    <source>
        <dbReference type="ARBA" id="ARBA00023015"/>
    </source>
</evidence>
<dbReference type="SMART" id="SM00353">
    <property type="entry name" value="HLH"/>
    <property type="match status" value="1"/>
</dbReference>
<dbReference type="FunFam" id="4.10.280.10:FF:000021">
    <property type="entry name" value="Transcription factor bHLH130 family"/>
    <property type="match status" value="1"/>
</dbReference>
<proteinExistence type="predicted"/>
<dbReference type="PANTHER" id="PTHR16223">
    <property type="entry name" value="TRANSCRIPTION FACTOR BHLH83-RELATED"/>
    <property type="match status" value="1"/>
</dbReference>
<dbReference type="Pfam" id="PF00010">
    <property type="entry name" value="HLH"/>
    <property type="match status" value="1"/>
</dbReference>
<dbReference type="GO" id="GO:0005634">
    <property type="term" value="C:nucleus"/>
    <property type="evidence" value="ECO:0007669"/>
    <property type="project" value="UniProtKB-SubCell"/>
</dbReference>
<evidence type="ECO:0000256" key="6">
    <source>
        <dbReference type="SAM" id="MobiDB-lite"/>
    </source>
</evidence>
<dbReference type="GO" id="GO:0000981">
    <property type="term" value="F:DNA-binding transcription factor activity, RNA polymerase II-specific"/>
    <property type="evidence" value="ECO:0007669"/>
    <property type="project" value="TreeGrafter"/>
</dbReference>
<gene>
    <name evidence="8" type="ORF">SASPL_106230</name>
</gene>
<reference evidence="8" key="2">
    <citation type="submission" date="2020-08" db="EMBL/GenBank/DDBJ databases">
        <title>Plant Genome Project.</title>
        <authorList>
            <person name="Zhang R.-G."/>
        </authorList>
    </citation>
    <scope>NUCLEOTIDE SEQUENCE</scope>
    <source>
        <strain evidence="8">Huo1</strain>
        <tissue evidence="8">Leaf</tissue>
    </source>
</reference>
<evidence type="ECO:0000256" key="4">
    <source>
        <dbReference type="ARBA" id="ARBA00023163"/>
    </source>
</evidence>
<dbReference type="InterPro" id="IPR011598">
    <property type="entry name" value="bHLH_dom"/>
</dbReference>
<dbReference type="CDD" id="cd11393">
    <property type="entry name" value="bHLH_AtbHLH_like"/>
    <property type="match status" value="1"/>
</dbReference>
<dbReference type="SUPFAM" id="SSF47459">
    <property type="entry name" value="HLH, helix-loop-helix DNA-binding domain"/>
    <property type="match status" value="1"/>
</dbReference>
<keyword evidence="4" id="KW-0804">Transcription</keyword>
<reference evidence="8" key="1">
    <citation type="submission" date="2018-01" db="EMBL/GenBank/DDBJ databases">
        <authorList>
            <person name="Mao J.F."/>
        </authorList>
    </citation>
    <scope>NUCLEOTIDE SEQUENCE</scope>
    <source>
        <strain evidence="8">Huo1</strain>
        <tissue evidence="8">Leaf</tissue>
    </source>
</reference>
<evidence type="ECO:0000256" key="3">
    <source>
        <dbReference type="ARBA" id="ARBA00023125"/>
    </source>
</evidence>
<feature type="region of interest" description="Disordered" evidence="6">
    <location>
        <begin position="64"/>
        <end position="84"/>
    </location>
</feature>
<evidence type="ECO:0000259" key="7">
    <source>
        <dbReference type="PROSITE" id="PS50888"/>
    </source>
</evidence>
<comment type="subcellular location">
    <subcellularLocation>
        <location evidence="1">Nucleus</location>
    </subcellularLocation>
</comment>
<accession>A0A8X9AA23</accession>
<name>A0A8X9AA23_SALSN</name>
<dbReference type="PANTHER" id="PTHR16223:SF349">
    <property type="entry name" value="OS09G0487900 PROTEIN"/>
    <property type="match status" value="1"/>
</dbReference>
<keyword evidence="2" id="KW-0805">Transcription regulation</keyword>
<keyword evidence="5" id="KW-0539">Nucleus</keyword>
<sequence length="335" mass="37150">MNQFEQNTQMGSGLTRYRSAPSSYLTSLLSSEGGFGEEDFAELFNPRASSPETQVIFSRFMNSTGAAATPPLPPRKPENDDFIQPRPQKLQRHHSNDYSSASQMMFPTTHNSDADASYGKPFPPQIKMEGGGGGGLIRHSSSPAGLFANINFENEFKPMNYTSSPAMNSISEIESQGIGENADDDVDFITGLPWDDSPLLSDSYLNDQKKEAGNNRPKTTLLSHHLSLPKAAMEKLLEDSVPCKIRAKRGCATHPRSIAERVRRTKISERMRKLQELVPNMEKQTNTSDMLDLAVEYIKDLQRQVKVCHPSPLHLRVIKPSVAALPDQMATDVAR</sequence>
<keyword evidence="9" id="KW-1185">Reference proteome</keyword>
<evidence type="ECO:0000256" key="1">
    <source>
        <dbReference type="ARBA" id="ARBA00004123"/>
    </source>
</evidence>
<dbReference type="EMBL" id="PNBA02000002">
    <property type="protein sequence ID" value="KAG6434592.1"/>
    <property type="molecule type" value="Genomic_DNA"/>
</dbReference>
<dbReference type="PROSITE" id="PS50888">
    <property type="entry name" value="BHLH"/>
    <property type="match status" value="1"/>
</dbReference>
<dbReference type="GO" id="GO:0000978">
    <property type="term" value="F:RNA polymerase II cis-regulatory region sequence-specific DNA binding"/>
    <property type="evidence" value="ECO:0007669"/>
    <property type="project" value="TreeGrafter"/>
</dbReference>
<dbReference type="GO" id="GO:0046983">
    <property type="term" value="F:protein dimerization activity"/>
    <property type="evidence" value="ECO:0007669"/>
    <property type="project" value="InterPro"/>
</dbReference>
<evidence type="ECO:0000313" key="8">
    <source>
        <dbReference type="EMBL" id="KAG6434592.1"/>
    </source>
</evidence>
<keyword evidence="3" id="KW-0238">DNA-binding</keyword>
<dbReference type="Gene3D" id="4.10.280.10">
    <property type="entry name" value="Helix-loop-helix DNA-binding domain"/>
    <property type="match status" value="1"/>
</dbReference>
<dbReference type="InterPro" id="IPR045843">
    <property type="entry name" value="IND-like"/>
</dbReference>
<dbReference type="InterPro" id="IPR036638">
    <property type="entry name" value="HLH_DNA-bd_sf"/>
</dbReference>
<evidence type="ECO:0000313" key="9">
    <source>
        <dbReference type="Proteomes" id="UP000298416"/>
    </source>
</evidence>
<organism evidence="8">
    <name type="scientific">Salvia splendens</name>
    <name type="common">Scarlet sage</name>
    <dbReference type="NCBI Taxonomy" id="180675"/>
    <lineage>
        <taxon>Eukaryota</taxon>
        <taxon>Viridiplantae</taxon>
        <taxon>Streptophyta</taxon>
        <taxon>Embryophyta</taxon>
        <taxon>Tracheophyta</taxon>
        <taxon>Spermatophyta</taxon>
        <taxon>Magnoliopsida</taxon>
        <taxon>eudicotyledons</taxon>
        <taxon>Gunneridae</taxon>
        <taxon>Pentapetalae</taxon>
        <taxon>asterids</taxon>
        <taxon>lamiids</taxon>
        <taxon>Lamiales</taxon>
        <taxon>Lamiaceae</taxon>
        <taxon>Nepetoideae</taxon>
        <taxon>Mentheae</taxon>
        <taxon>Salviinae</taxon>
        <taxon>Salvia</taxon>
        <taxon>Salvia subgen. Calosphace</taxon>
        <taxon>core Calosphace</taxon>
    </lineage>
</organism>
<comment type="caution">
    <text evidence="8">The sequence shown here is derived from an EMBL/GenBank/DDBJ whole genome shotgun (WGS) entry which is preliminary data.</text>
</comment>
<protein>
    <recommendedName>
        <fullName evidence="7">BHLH domain-containing protein</fullName>
    </recommendedName>
</protein>
<dbReference type="Proteomes" id="UP000298416">
    <property type="component" value="Unassembled WGS sequence"/>
</dbReference>
<feature type="domain" description="BHLH" evidence="7">
    <location>
        <begin position="251"/>
        <end position="301"/>
    </location>
</feature>
<dbReference type="AlphaFoldDB" id="A0A8X9AA23"/>